<dbReference type="GO" id="GO:0004497">
    <property type="term" value="F:monooxygenase activity"/>
    <property type="evidence" value="ECO:0007669"/>
    <property type="project" value="UniProtKB-ARBA"/>
</dbReference>
<sequence>MHDLEEFAKSTVEPAEALTLPPRYYVDPAIFEYEREHIFEKEWLCVGRTEQLRNAGDYFTVTLFGEPMVLVRGADMEIRALSSVCRHRGMLITTPGDGADGDWNDLDESSGNCGKAFKCPYHFWQYGHDGQLVQAPDMDRTPGFDPSAIRLPSFRCEIWLGFIFVNLDDNAAPLAPRLEKAAALVKNWDFENLVSAPPLDLPGMPWNWKILHENSAEGYHVDRLHGPAHYVEPSAGVEVHEHEKGDAAITFGMRAIHPDFALNPTGKPFFPVLESLTEEERTVSLWVLIPPTLLIGTNSDSAFYRIMRPEAVDRTGIHQSYLTPPDYQANPLYDDLLAMSGDFHAALNRQDWMADAAIQRGMGSRHSARSRISWQEGPLVQLYSWLQARYLPEAGGK</sequence>
<dbReference type="RefSeq" id="WP_067581970.1">
    <property type="nucleotide sequence ID" value="NZ_FOWC01000015.1"/>
</dbReference>
<gene>
    <name evidence="8" type="ORF">G3I59_20850</name>
    <name evidence="9" type="ORF">SAMN05421854_11555</name>
</gene>
<dbReference type="GO" id="GO:0051537">
    <property type="term" value="F:2 iron, 2 sulfur cluster binding"/>
    <property type="evidence" value="ECO:0007669"/>
    <property type="project" value="UniProtKB-KW"/>
</dbReference>
<comment type="cofactor">
    <cofactor evidence="1">
        <name>Fe cation</name>
        <dbReference type="ChEBI" id="CHEBI:24875"/>
    </cofactor>
</comment>
<evidence type="ECO:0000256" key="6">
    <source>
        <dbReference type="ARBA" id="ARBA00023014"/>
    </source>
</evidence>
<dbReference type="PANTHER" id="PTHR43756:SF5">
    <property type="entry name" value="CHOLINE MONOOXYGENASE, CHLOROPLASTIC"/>
    <property type="match status" value="1"/>
</dbReference>
<reference evidence="8 11" key="2">
    <citation type="submission" date="2020-01" db="EMBL/GenBank/DDBJ databases">
        <title>Insect and environment-associated Actinomycetes.</title>
        <authorList>
            <person name="Currrie C."/>
            <person name="Chevrette M."/>
            <person name="Carlson C."/>
            <person name="Stubbendieck R."/>
            <person name="Wendt-Pienkowski E."/>
        </authorList>
    </citation>
    <scope>NUCLEOTIDE SEQUENCE [LARGE SCALE GENOMIC DNA]</scope>
    <source>
        <strain evidence="8 11">SID8386</strain>
    </source>
</reference>
<accession>A0A1I5ZGK5</accession>
<evidence type="ECO:0000256" key="4">
    <source>
        <dbReference type="ARBA" id="ARBA00023002"/>
    </source>
</evidence>
<dbReference type="OrthoDB" id="5243643at2"/>
<feature type="domain" description="Rieske" evidence="7">
    <location>
        <begin position="43"/>
        <end position="165"/>
    </location>
</feature>
<dbReference type="InterPro" id="IPR001663">
    <property type="entry name" value="Rng_hydr_dOase-A"/>
</dbReference>
<dbReference type="GO" id="GO:0005506">
    <property type="term" value="F:iron ion binding"/>
    <property type="evidence" value="ECO:0007669"/>
    <property type="project" value="InterPro"/>
</dbReference>
<evidence type="ECO:0000256" key="2">
    <source>
        <dbReference type="ARBA" id="ARBA00022714"/>
    </source>
</evidence>
<evidence type="ECO:0000256" key="5">
    <source>
        <dbReference type="ARBA" id="ARBA00023004"/>
    </source>
</evidence>
<organism evidence="9 10">
    <name type="scientific">Amycolatopsis rubida</name>
    <dbReference type="NCBI Taxonomy" id="112413"/>
    <lineage>
        <taxon>Bacteria</taxon>
        <taxon>Bacillati</taxon>
        <taxon>Actinomycetota</taxon>
        <taxon>Actinomycetes</taxon>
        <taxon>Pseudonocardiales</taxon>
        <taxon>Pseudonocardiaceae</taxon>
        <taxon>Amycolatopsis</taxon>
    </lineage>
</organism>
<keyword evidence="5" id="KW-0408">Iron</keyword>
<evidence type="ECO:0000313" key="9">
    <source>
        <dbReference type="EMBL" id="SFQ55503.1"/>
    </source>
</evidence>
<dbReference type="AlphaFoldDB" id="A0A1I5ZGK5"/>
<evidence type="ECO:0000313" key="11">
    <source>
        <dbReference type="Proteomes" id="UP000470404"/>
    </source>
</evidence>
<keyword evidence="4" id="KW-0560">Oxidoreductase</keyword>
<dbReference type="PROSITE" id="PS51296">
    <property type="entry name" value="RIESKE"/>
    <property type="match status" value="1"/>
</dbReference>
<dbReference type="PANTHER" id="PTHR43756">
    <property type="entry name" value="CHOLINE MONOOXYGENASE, CHLOROPLASTIC"/>
    <property type="match status" value="1"/>
</dbReference>
<keyword evidence="11" id="KW-1185">Reference proteome</keyword>
<dbReference type="GO" id="GO:0016705">
    <property type="term" value="F:oxidoreductase activity, acting on paired donors, with incorporation or reduction of molecular oxygen"/>
    <property type="evidence" value="ECO:0007669"/>
    <property type="project" value="UniProtKB-ARBA"/>
</dbReference>
<dbReference type="Gene3D" id="3.90.380.10">
    <property type="entry name" value="Naphthalene 1,2-dioxygenase Alpha Subunit, Chain A, domain 1"/>
    <property type="match status" value="1"/>
</dbReference>
<dbReference type="STRING" id="112413.SAMN05421854_11555"/>
<protein>
    <submittedName>
        <fullName evidence="8">Aromatic ring-hydroxylating dioxygenase subunit alpha</fullName>
    </submittedName>
    <submittedName>
        <fullName evidence="9">Phenylpropionate dioxygenase, large terminal subunit</fullName>
    </submittedName>
</protein>
<name>A0A1I5ZGK5_9PSEU</name>
<dbReference type="Proteomes" id="UP000199137">
    <property type="component" value="Unassembled WGS sequence"/>
</dbReference>
<evidence type="ECO:0000259" key="7">
    <source>
        <dbReference type="PROSITE" id="PS51296"/>
    </source>
</evidence>
<evidence type="ECO:0000256" key="3">
    <source>
        <dbReference type="ARBA" id="ARBA00022723"/>
    </source>
</evidence>
<dbReference type="InterPro" id="IPR015879">
    <property type="entry name" value="Ring_hydroxy_dOase_asu_C_dom"/>
</dbReference>
<dbReference type="SUPFAM" id="SSF50022">
    <property type="entry name" value="ISP domain"/>
    <property type="match status" value="1"/>
</dbReference>
<dbReference type="InterPro" id="IPR036922">
    <property type="entry name" value="Rieske_2Fe-2S_sf"/>
</dbReference>
<dbReference type="GO" id="GO:0051213">
    <property type="term" value="F:dioxygenase activity"/>
    <property type="evidence" value="ECO:0007669"/>
    <property type="project" value="UniProtKB-KW"/>
</dbReference>
<dbReference type="SUPFAM" id="SSF55961">
    <property type="entry name" value="Bet v1-like"/>
    <property type="match status" value="1"/>
</dbReference>
<dbReference type="Proteomes" id="UP000470404">
    <property type="component" value="Unassembled WGS sequence"/>
</dbReference>
<dbReference type="EMBL" id="FOWC01000015">
    <property type="protein sequence ID" value="SFQ55503.1"/>
    <property type="molecule type" value="Genomic_DNA"/>
</dbReference>
<evidence type="ECO:0000256" key="1">
    <source>
        <dbReference type="ARBA" id="ARBA00001962"/>
    </source>
</evidence>
<dbReference type="CDD" id="cd03469">
    <property type="entry name" value="Rieske_RO_Alpha_N"/>
    <property type="match status" value="1"/>
</dbReference>
<dbReference type="Pfam" id="PF00355">
    <property type="entry name" value="Rieske"/>
    <property type="match status" value="1"/>
</dbReference>
<proteinExistence type="predicted"/>
<keyword evidence="6" id="KW-0411">Iron-sulfur</keyword>
<reference evidence="9 10" key="1">
    <citation type="submission" date="2016-10" db="EMBL/GenBank/DDBJ databases">
        <authorList>
            <person name="de Groot N.N."/>
        </authorList>
    </citation>
    <scope>NUCLEOTIDE SEQUENCE [LARGE SCALE GENOMIC DNA]</scope>
    <source>
        <strain evidence="9 10">DSM 44637</strain>
    </source>
</reference>
<evidence type="ECO:0000313" key="10">
    <source>
        <dbReference type="Proteomes" id="UP000199137"/>
    </source>
</evidence>
<keyword evidence="2" id="KW-0001">2Fe-2S</keyword>
<keyword evidence="3" id="KW-0479">Metal-binding</keyword>
<evidence type="ECO:0000313" key="8">
    <source>
        <dbReference type="EMBL" id="NEC57983.1"/>
    </source>
</evidence>
<keyword evidence="9" id="KW-0223">Dioxygenase</keyword>
<dbReference type="PRINTS" id="PR00090">
    <property type="entry name" value="RNGDIOXGNASE"/>
</dbReference>
<dbReference type="InterPro" id="IPR017941">
    <property type="entry name" value="Rieske_2Fe-2S"/>
</dbReference>
<dbReference type="Gene3D" id="2.102.10.10">
    <property type="entry name" value="Rieske [2Fe-2S] iron-sulphur domain"/>
    <property type="match status" value="1"/>
</dbReference>
<dbReference type="Pfam" id="PF00848">
    <property type="entry name" value="Ring_hydroxyl_A"/>
    <property type="match status" value="1"/>
</dbReference>
<dbReference type="EMBL" id="JAAGNC010000095">
    <property type="protein sequence ID" value="NEC57983.1"/>
    <property type="molecule type" value="Genomic_DNA"/>
</dbReference>